<gene>
    <name evidence="2" type="ordered locus">LILAB_07200</name>
</gene>
<dbReference type="InterPro" id="IPR013083">
    <property type="entry name" value="Znf_RING/FYVE/PHD"/>
</dbReference>
<dbReference type="eggNOG" id="COG0025">
    <property type="taxonomic scope" value="Bacteria"/>
</dbReference>
<accession>F8CBE8</accession>
<dbReference type="STRING" id="483219.LILAB_07200"/>
<dbReference type="Proteomes" id="UP000000488">
    <property type="component" value="Chromosome"/>
</dbReference>
<dbReference type="EMBL" id="CP002830">
    <property type="protein sequence ID" value="AEI63355.1"/>
    <property type="molecule type" value="Genomic_DNA"/>
</dbReference>
<dbReference type="KEGG" id="mfu:LILAB_07200"/>
<name>F8CBE8_MYXFH</name>
<dbReference type="InterPro" id="IPR001607">
    <property type="entry name" value="Znf_UBP"/>
</dbReference>
<organism evidence="2 3">
    <name type="scientific">Myxococcus fulvus (strain ATCC BAA-855 / HW-1)</name>
    <dbReference type="NCBI Taxonomy" id="483219"/>
    <lineage>
        <taxon>Bacteria</taxon>
        <taxon>Pseudomonadati</taxon>
        <taxon>Myxococcota</taxon>
        <taxon>Myxococcia</taxon>
        <taxon>Myxococcales</taxon>
        <taxon>Cystobacterineae</taxon>
        <taxon>Myxococcaceae</taxon>
        <taxon>Myxococcus</taxon>
    </lineage>
</organism>
<evidence type="ECO:0000259" key="1">
    <source>
        <dbReference type="PROSITE" id="PS50271"/>
    </source>
</evidence>
<sequence>MGASWVHLRRCLTCGHVGCCDSSPNRHATKHFQRTAHPVIQSFEPGEAWAWCYEDELFTEHRPGASQDARL</sequence>
<reference evidence="2 3" key="1">
    <citation type="journal article" date="2011" name="J. Bacteriol.">
        <title>Genome sequence of the halotolerant marine bacterium Myxococcus fulvus HW-1.</title>
        <authorList>
            <person name="Li Z.F."/>
            <person name="Li X."/>
            <person name="Liu H."/>
            <person name="Liu X."/>
            <person name="Han K."/>
            <person name="Wu Z.H."/>
            <person name="Hu W."/>
            <person name="Li F.F."/>
            <person name="Li Y.Z."/>
        </authorList>
    </citation>
    <scope>NUCLEOTIDE SEQUENCE [LARGE SCALE GENOMIC DNA]</scope>
    <source>
        <strain evidence="3">ATCC BAA-855 / HW-1</strain>
    </source>
</reference>
<dbReference type="Gene3D" id="3.30.40.10">
    <property type="entry name" value="Zinc/RING finger domain, C3HC4 (zinc finger)"/>
    <property type="match status" value="1"/>
</dbReference>
<dbReference type="Pfam" id="PF02148">
    <property type="entry name" value="zf-UBP"/>
    <property type="match status" value="1"/>
</dbReference>
<evidence type="ECO:0000313" key="2">
    <source>
        <dbReference type="EMBL" id="AEI63355.1"/>
    </source>
</evidence>
<protein>
    <recommendedName>
        <fullName evidence="1">UBP-type domain-containing protein</fullName>
    </recommendedName>
</protein>
<feature type="domain" description="UBP-type" evidence="1">
    <location>
        <begin position="1"/>
        <end position="71"/>
    </location>
</feature>
<dbReference type="PROSITE" id="PS50271">
    <property type="entry name" value="ZF_UBP"/>
    <property type="match status" value="1"/>
</dbReference>
<dbReference type="AlphaFoldDB" id="F8CBE8"/>
<proteinExistence type="predicted"/>
<dbReference type="GO" id="GO:0008270">
    <property type="term" value="F:zinc ion binding"/>
    <property type="evidence" value="ECO:0007669"/>
    <property type="project" value="InterPro"/>
</dbReference>
<dbReference type="HOGENOM" id="CLU_2735815_0_0_7"/>
<dbReference type="SUPFAM" id="SSF57850">
    <property type="entry name" value="RING/U-box"/>
    <property type="match status" value="1"/>
</dbReference>
<evidence type="ECO:0000313" key="3">
    <source>
        <dbReference type="Proteomes" id="UP000000488"/>
    </source>
</evidence>